<sequence length="31" mass="3641">MHVIHFLFMNFMIPMALQDASTQVNLSNDKF</sequence>
<protein>
    <submittedName>
        <fullName evidence="1">Uncharacterized protein</fullName>
    </submittedName>
</protein>
<name>A0A1T4R307_9BACT</name>
<gene>
    <name evidence="1" type="ORF">SAMN04488128_102775</name>
</gene>
<organism evidence="1 2">
    <name type="scientific">Chitinophaga eiseniae</name>
    <dbReference type="NCBI Taxonomy" id="634771"/>
    <lineage>
        <taxon>Bacteria</taxon>
        <taxon>Pseudomonadati</taxon>
        <taxon>Bacteroidota</taxon>
        <taxon>Chitinophagia</taxon>
        <taxon>Chitinophagales</taxon>
        <taxon>Chitinophagaceae</taxon>
        <taxon>Chitinophaga</taxon>
    </lineage>
</organism>
<proteinExistence type="predicted"/>
<evidence type="ECO:0000313" key="1">
    <source>
        <dbReference type="EMBL" id="SKA10266.1"/>
    </source>
</evidence>
<reference evidence="2" key="1">
    <citation type="submission" date="2017-02" db="EMBL/GenBank/DDBJ databases">
        <authorList>
            <person name="Varghese N."/>
            <person name="Submissions S."/>
        </authorList>
    </citation>
    <scope>NUCLEOTIDE SEQUENCE [LARGE SCALE GENOMIC DNA]</scope>
    <source>
        <strain evidence="2">DSM 22224</strain>
    </source>
</reference>
<dbReference type="STRING" id="634771.SAMN04488128_102775"/>
<dbReference type="AlphaFoldDB" id="A0A1T4R307"/>
<dbReference type="Proteomes" id="UP000190367">
    <property type="component" value="Unassembled WGS sequence"/>
</dbReference>
<dbReference type="EMBL" id="FUWZ01000002">
    <property type="protein sequence ID" value="SKA10266.1"/>
    <property type="molecule type" value="Genomic_DNA"/>
</dbReference>
<evidence type="ECO:0000313" key="2">
    <source>
        <dbReference type="Proteomes" id="UP000190367"/>
    </source>
</evidence>
<keyword evidence="2" id="KW-1185">Reference proteome</keyword>
<accession>A0A1T4R307</accession>